<evidence type="ECO:0000313" key="3">
    <source>
        <dbReference type="Proteomes" id="UP000886749"/>
    </source>
</evidence>
<feature type="transmembrane region" description="Helical" evidence="1">
    <location>
        <begin position="141"/>
        <end position="160"/>
    </location>
</feature>
<reference evidence="2" key="2">
    <citation type="journal article" date="2021" name="PeerJ">
        <title>Extensive microbial diversity within the chicken gut microbiome revealed by metagenomics and culture.</title>
        <authorList>
            <person name="Gilroy R."/>
            <person name="Ravi A."/>
            <person name="Getino M."/>
            <person name="Pursley I."/>
            <person name="Horton D.L."/>
            <person name="Alikhan N.F."/>
            <person name="Baker D."/>
            <person name="Gharbi K."/>
            <person name="Hall N."/>
            <person name="Watson M."/>
            <person name="Adriaenssens E.M."/>
            <person name="Foster-Nyarko E."/>
            <person name="Jarju S."/>
            <person name="Secka A."/>
            <person name="Antonio M."/>
            <person name="Oren A."/>
            <person name="Chaudhuri R.R."/>
            <person name="La Ragione R."/>
            <person name="Hildebrand F."/>
            <person name="Pallen M.J."/>
        </authorList>
    </citation>
    <scope>NUCLEOTIDE SEQUENCE</scope>
    <source>
        <strain evidence="2">CHK184-25365</strain>
    </source>
</reference>
<dbReference type="PANTHER" id="PTHR40078">
    <property type="entry name" value="INTEGRAL MEMBRANE PROTEIN-RELATED"/>
    <property type="match status" value="1"/>
</dbReference>
<protein>
    <submittedName>
        <fullName evidence="2">YitT family protein</fullName>
    </submittedName>
</protein>
<feature type="transmembrane region" description="Helical" evidence="1">
    <location>
        <begin position="166"/>
        <end position="183"/>
    </location>
</feature>
<dbReference type="AlphaFoldDB" id="A0A9D1AHX8"/>
<name>A0A9D1AHX8_9FIRM</name>
<accession>A0A9D1AHX8</accession>
<comment type="caution">
    <text evidence="2">The sequence shown here is derived from an EMBL/GenBank/DDBJ whole genome shotgun (WGS) entry which is preliminary data.</text>
</comment>
<evidence type="ECO:0000256" key="1">
    <source>
        <dbReference type="SAM" id="Phobius"/>
    </source>
</evidence>
<feature type="transmembrane region" description="Helical" evidence="1">
    <location>
        <begin position="89"/>
        <end position="106"/>
    </location>
</feature>
<dbReference type="Proteomes" id="UP000886749">
    <property type="component" value="Unassembled WGS sequence"/>
</dbReference>
<sequence length="220" mass="23900">MTYRLKHPLPYYIKRYLFLAVGLAIMAFGVAFSIKAALGTSPISSLPYVVNLLTPLSVGTATILMHCAFILIQICILRKKFQPVQLMQLPVALVFGYLTDFGIWAIEKIPCQGYLMQWVFCLIGIVLVAVGVSFEVTANVVVLAGEGVVLAICQVCPIKFGTMKVIFDVSLVVIASALSLIFLHQLEGVREGTVAAALFVGTIARQLNKPLGKLGEKILN</sequence>
<feature type="transmembrane region" description="Helical" evidence="1">
    <location>
        <begin position="112"/>
        <end position="134"/>
    </location>
</feature>
<feature type="transmembrane region" description="Helical" evidence="1">
    <location>
        <begin position="58"/>
        <end position="77"/>
    </location>
</feature>
<feature type="transmembrane region" description="Helical" evidence="1">
    <location>
        <begin position="16"/>
        <end position="38"/>
    </location>
</feature>
<keyword evidence="1" id="KW-1133">Transmembrane helix</keyword>
<keyword evidence="1" id="KW-0472">Membrane</keyword>
<dbReference type="PANTHER" id="PTHR40078:SF1">
    <property type="entry name" value="INTEGRAL MEMBRANE PROTEIN"/>
    <property type="match status" value="1"/>
</dbReference>
<organism evidence="2 3">
    <name type="scientific">Candidatus Egerieicola pullicola</name>
    <dbReference type="NCBI Taxonomy" id="2840775"/>
    <lineage>
        <taxon>Bacteria</taxon>
        <taxon>Bacillati</taxon>
        <taxon>Bacillota</taxon>
        <taxon>Clostridia</taxon>
        <taxon>Eubacteriales</taxon>
        <taxon>Oscillospiraceae</taxon>
        <taxon>Oscillospiraceae incertae sedis</taxon>
        <taxon>Candidatus Egerieicola</taxon>
    </lineage>
</organism>
<dbReference type="InterPro" id="IPR038750">
    <property type="entry name" value="YczE/YyaS-like"/>
</dbReference>
<reference evidence="2" key="1">
    <citation type="submission" date="2020-10" db="EMBL/GenBank/DDBJ databases">
        <authorList>
            <person name="Gilroy R."/>
        </authorList>
    </citation>
    <scope>NUCLEOTIDE SEQUENCE</scope>
    <source>
        <strain evidence="2">CHK184-25365</strain>
    </source>
</reference>
<dbReference type="Pfam" id="PF19700">
    <property type="entry name" value="DUF6198"/>
    <property type="match status" value="1"/>
</dbReference>
<proteinExistence type="predicted"/>
<dbReference type="EMBL" id="DVGY01000056">
    <property type="protein sequence ID" value="HIR40648.1"/>
    <property type="molecule type" value="Genomic_DNA"/>
</dbReference>
<keyword evidence="1" id="KW-0812">Transmembrane</keyword>
<evidence type="ECO:0000313" key="2">
    <source>
        <dbReference type="EMBL" id="HIR40648.1"/>
    </source>
</evidence>
<gene>
    <name evidence="2" type="ORF">IAB36_02345</name>
</gene>